<dbReference type="GO" id="GO:0042128">
    <property type="term" value="P:nitrate assimilation"/>
    <property type="evidence" value="ECO:0007669"/>
    <property type="project" value="UniProtKB-KW"/>
</dbReference>
<dbReference type="NCBIfam" id="TIGR00684">
    <property type="entry name" value="narJ"/>
    <property type="match status" value="1"/>
</dbReference>
<dbReference type="GO" id="GO:0051082">
    <property type="term" value="F:unfolded protein binding"/>
    <property type="evidence" value="ECO:0007669"/>
    <property type="project" value="InterPro"/>
</dbReference>
<evidence type="ECO:0000313" key="2">
    <source>
        <dbReference type="EMBL" id="NYG34076.1"/>
    </source>
</evidence>
<dbReference type="InterPro" id="IPR036411">
    <property type="entry name" value="TorD-like_sf"/>
</dbReference>
<dbReference type="Pfam" id="PF02613">
    <property type="entry name" value="Nitrate_red_del"/>
    <property type="match status" value="1"/>
</dbReference>
<dbReference type="RefSeq" id="WP_179634768.1">
    <property type="nucleotide sequence ID" value="NZ_JACCFH010000001.1"/>
</dbReference>
<reference evidence="2 3" key="1">
    <citation type="submission" date="2020-07" db="EMBL/GenBank/DDBJ databases">
        <title>Genomic Encyclopedia of Archaeal and Bacterial Type Strains, Phase II (KMG-II): from individual species to whole genera.</title>
        <authorList>
            <person name="Goeker M."/>
        </authorList>
    </citation>
    <scope>NUCLEOTIDE SEQUENCE [LARGE SCALE GENOMIC DNA]</scope>
    <source>
        <strain evidence="2 3">DSM 21226</strain>
    </source>
</reference>
<dbReference type="Gene3D" id="1.10.3480.10">
    <property type="entry name" value="TorD-like"/>
    <property type="match status" value="1"/>
</dbReference>
<accession>A0A7Y9U809</accession>
<dbReference type="EMBL" id="JACCFH010000001">
    <property type="protein sequence ID" value="NYG34076.1"/>
    <property type="molecule type" value="Genomic_DNA"/>
</dbReference>
<dbReference type="InterPro" id="IPR003765">
    <property type="entry name" value="NO3_reductase_chaperone_NarJ"/>
</dbReference>
<evidence type="ECO:0000256" key="1">
    <source>
        <dbReference type="ARBA" id="ARBA00023063"/>
    </source>
</evidence>
<comment type="caution">
    <text evidence="2">The sequence shown here is derived from an EMBL/GenBank/DDBJ whole genome shotgun (WGS) entry which is preliminary data.</text>
</comment>
<dbReference type="GO" id="GO:0051131">
    <property type="term" value="P:chaperone-mediated protein complex assembly"/>
    <property type="evidence" value="ECO:0007669"/>
    <property type="project" value="InterPro"/>
</dbReference>
<proteinExistence type="predicted"/>
<dbReference type="Proteomes" id="UP000518288">
    <property type="component" value="Unassembled WGS sequence"/>
</dbReference>
<dbReference type="PANTHER" id="PTHR43680">
    <property type="entry name" value="NITRATE REDUCTASE MOLYBDENUM COFACTOR ASSEMBLY CHAPERONE"/>
    <property type="match status" value="1"/>
</dbReference>
<protein>
    <submittedName>
        <fullName evidence="2">Nitrate reductase delta subunit</fullName>
    </submittedName>
</protein>
<dbReference type="PANTHER" id="PTHR43680:SF2">
    <property type="entry name" value="NITRATE REDUCTASE MOLYBDENUM COFACTOR ASSEMBLY CHAPERONE NARJ"/>
    <property type="match status" value="1"/>
</dbReference>
<dbReference type="GO" id="GO:0016530">
    <property type="term" value="F:metallochaperone activity"/>
    <property type="evidence" value="ECO:0007669"/>
    <property type="project" value="TreeGrafter"/>
</dbReference>
<dbReference type="AlphaFoldDB" id="A0A7Y9U809"/>
<organism evidence="2 3">
    <name type="scientific">Sphaerotilus montanus</name>
    <dbReference type="NCBI Taxonomy" id="522889"/>
    <lineage>
        <taxon>Bacteria</taxon>
        <taxon>Pseudomonadati</taxon>
        <taxon>Pseudomonadota</taxon>
        <taxon>Betaproteobacteria</taxon>
        <taxon>Burkholderiales</taxon>
        <taxon>Sphaerotilaceae</taxon>
        <taxon>Sphaerotilus</taxon>
    </lineage>
</organism>
<evidence type="ECO:0000313" key="3">
    <source>
        <dbReference type="Proteomes" id="UP000518288"/>
    </source>
</evidence>
<keyword evidence="3" id="KW-1185">Reference proteome</keyword>
<dbReference type="SUPFAM" id="SSF89155">
    <property type="entry name" value="TorD-like"/>
    <property type="match status" value="1"/>
</dbReference>
<dbReference type="InterPro" id="IPR020945">
    <property type="entry name" value="DMSO/NO3_reduct_chaperone"/>
</dbReference>
<name>A0A7Y9U809_9BURK</name>
<gene>
    <name evidence="2" type="ORF">BDD16_003062</name>
</gene>
<keyword evidence="1" id="KW-0534">Nitrate assimilation</keyword>
<sequence length="243" mass="25952">MGLFTTPFPSGPKPAPRTLRALARLLGYPDAELRAHLPQIREVLHAEGALPAARLAELDALIASLTRQSDLDAEADYVQLFDSGRRTALHLFEHVHGDSRERGPAMIDLAQTYEKAGLYLAEGEMPDHLPVVLEFASTQPPREAVAFLGEIAHLINVVFNALEKRESRYASLMGALLDLAGEPPRAVQIADEDAIDAVWDEPVAFDGCSSGAAGAGTAPGQPQPVHIVRRAGHQAPTPPGATA</sequence>